<organism evidence="4 5">
    <name type="scientific">Kitasatospora terrestris</name>
    <dbReference type="NCBI Taxonomy" id="258051"/>
    <lineage>
        <taxon>Bacteria</taxon>
        <taxon>Bacillati</taxon>
        <taxon>Actinomycetota</taxon>
        <taxon>Actinomycetes</taxon>
        <taxon>Kitasatosporales</taxon>
        <taxon>Streptomycetaceae</taxon>
        <taxon>Kitasatospora</taxon>
    </lineage>
</organism>
<keyword evidence="2" id="KW-1133">Transmembrane helix</keyword>
<keyword evidence="2" id="KW-0472">Membrane</keyword>
<name>A0ABP9EE22_9ACTN</name>
<dbReference type="Pfam" id="PF01425">
    <property type="entry name" value="Amidase"/>
    <property type="match status" value="1"/>
</dbReference>
<feature type="transmembrane region" description="Helical" evidence="2">
    <location>
        <begin position="305"/>
        <end position="324"/>
    </location>
</feature>
<comment type="caution">
    <text evidence="4">The sequence shown here is derived from an EMBL/GenBank/DDBJ whole genome shotgun (WGS) entry which is preliminary data.</text>
</comment>
<keyword evidence="2" id="KW-0812">Transmembrane</keyword>
<accession>A0ABP9EE22</accession>
<dbReference type="InterPro" id="IPR023631">
    <property type="entry name" value="Amidase_dom"/>
</dbReference>
<comment type="similarity">
    <text evidence="1">Belongs to the amidase family.</text>
</comment>
<reference evidence="5" key="1">
    <citation type="journal article" date="2019" name="Int. J. Syst. Evol. Microbiol.">
        <title>The Global Catalogue of Microorganisms (GCM) 10K type strain sequencing project: providing services to taxonomists for standard genome sequencing and annotation.</title>
        <authorList>
            <consortium name="The Broad Institute Genomics Platform"/>
            <consortium name="The Broad Institute Genome Sequencing Center for Infectious Disease"/>
            <person name="Wu L."/>
            <person name="Ma J."/>
        </authorList>
    </citation>
    <scope>NUCLEOTIDE SEQUENCE [LARGE SCALE GENOMIC DNA]</scope>
    <source>
        <strain evidence="5">JCM 13006</strain>
    </source>
</reference>
<dbReference type="InterPro" id="IPR020556">
    <property type="entry name" value="Amidase_CS"/>
</dbReference>
<dbReference type="Gene3D" id="3.90.1300.10">
    <property type="entry name" value="Amidase signature (AS) domain"/>
    <property type="match status" value="1"/>
</dbReference>
<dbReference type="EMBL" id="BAABIS010000001">
    <property type="protein sequence ID" value="GAA4876268.1"/>
    <property type="molecule type" value="Genomic_DNA"/>
</dbReference>
<proteinExistence type="inferred from homology"/>
<feature type="domain" description="Amidase" evidence="3">
    <location>
        <begin position="38"/>
        <end position="449"/>
    </location>
</feature>
<evidence type="ECO:0000256" key="2">
    <source>
        <dbReference type="SAM" id="Phobius"/>
    </source>
</evidence>
<dbReference type="RefSeq" id="WP_345700453.1">
    <property type="nucleotide sequence ID" value="NZ_BAABIS010000001.1"/>
</dbReference>
<dbReference type="NCBIfam" id="NF005899">
    <property type="entry name" value="PRK07869.1"/>
    <property type="match status" value="1"/>
</dbReference>
<dbReference type="PANTHER" id="PTHR11895">
    <property type="entry name" value="TRANSAMIDASE"/>
    <property type="match status" value="1"/>
</dbReference>
<gene>
    <name evidence="4" type="ORF">GCM10023235_64840</name>
</gene>
<dbReference type="PROSITE" id="PS00571">
    <property type="entry name" value="AMIDASES"/>
    <property type="match status" value="1"/>
</dbReference>
<sequence>MAAERVHAFGDDALGEHDAVALAELVRKGEVSPAELASAASRRAQSVDGALNPVAHAAYHAPRLAAQRDAPLYGVPSFLKDNVNLRGLPTNQGSAAFRAGPARRTAGFAGQFLSTGLQVLGKTRLPEFGLNASTEYAAADPVRNPWSTGHSAGASSGGSAALVAAGVVPIAHANDGGGSIRIPAAACGLVGLKPTRGRLVLNEDGRRLPIDLVTDGVLTRSVRDTAAFLAAAELHHRNASLPPLGLVQGPGGKPRRIGLVLDSPVVASDAETRAAVERTAARLEALGHTIDPVVLPFGAEFQRDFTLYWGYIAFVIAASGRLVLDRGFRAKRLDGLTLGLRGVFTREWTRIPGVLRRLRAVEAEYAGLFRTYDAILSPTLAHTTPELGHLSPNVPFEELLRRLQDYVAFTPVNNVSGGPGLSLPTGVTASGLPLGVHLSAGHGRERTLLELAYALEAEQPWRRIQD</sequence>
<dbReference type="Proteomes" id="UP001501752">
    <property type="component" value="Unassembled WGS sequence"/>
</dbReference>
<evidence type="ECO:0000259" key="3">
    <source>
        <dbReference type="Pfam" id="PF01425"/>
    </source>
</evidence>
<dbReference type="InterPro" id="IPR036928">
    <property type="entry name" value="AS_sf"/>
</dbReference>
<dbReference type="SUPFAM" id="SSF75304">
    <property type="entry name" value="Amidase signature (AS) enzymes"/>
    <property type="match status" value="1"/>
</dbReference>
<evidence type="ECO:0000313" key="4">
    <source>
        <dbReference type="EMBL" id="GAA4876268.1"/>
    </source>
</evidence>
<protein>
    <submittedName>
        <fullName evidence="4">Amidase</fullName>
    </submittedName>
</protein>
<evidence type="ECO:0000256" key="1">
    <source>
        <dbReference type="ARBA" id="ARBA00009199"/>
    </source>
</evidence>
<dbReference type="InterPro" id="IPR000120">
    <property type="entry name" value="Amidase"/>
</dbReference>
<evidence type="ECO:0000313" key="5">
    <source>
        <dbReference type="Proteomes" id="UP001501752"/>
    </source>
</evidence>
<dbReference type="PANTHER" id="PTHR11895:SF7">
    <property type="entry name" value="GLUTAMYL-TRNA(GLN) AMIDOTRANSFERASE SUBUNIT A, MITOCHONDRIAL"/>
    <property type="match status" value="1"/>
</dbReference>
<keyword evidence="5" id="KW-1185">Reference proteome</keyword>